<evidence type="ECO:0000313" key="2">
    <source>
        <dbReference type="Proteomes" id="UP000503129"/>
    </source>
</evidence>
<protein>
    <submittedName>
        <fullName evidence="1">Uncharacterized protein</fullName>
    </submittedName>
</protein>
<evidence type="ECO:0000313" key="1">
    <source>
        <dbReference type="EMBL" id="QDL07184.1"/>
    </source>
</evidence>
<dbReference type="AlphaFoldDB" id="A0A856M9Z8"/>
<dbReference type="Proteomes" id="UP000503129">
    <property type="component" value="Chromosome"/>
</dbReference>
<dbReference type="KEGG" id="bsen:DP114_04015"/>
<proteinExistence type="predicted"/>
<organism evidence="1 2">
    <name type="scientific">Brasilonema sennae CENA114</name>
    <dbReference type="NCBI Taxonomy" id="415709"/>
    <lineage>
        <taxon>Bacteria</taxon>
        <taxon>Bacillati</taxon>
        <taxon>Cyanobacteriota</taxon>
        <taxon>Cyanophyceae</taxon>
        <taxon>Nostocales</taxon>
        <taxon>Scytonemataceae</taxon>
        <taxon>Brasilonema</taxon>
        <taxon>Bromeliae group (in: Brasilonema)</taxon>
    </lineage>
</organism>
<reference evidence="1 2" key="1">
    <citation type="submission" date="2018-06" db="EMBL/GenBank/DDBJ databases">
        <title>Comparative genomics of Brasilonema spp. strains.</title>
        <authorList>
            <person name="Alvarenga D.O."/>
            <person name="Fiore M.F."/>
            <person name="Varani A.M."/>
        </authorList>
    </citation>
    <scope>NUCLEOTIDE SEQUENCE [LARGE SCALE GENOMIC DNA]</scope>
    <source>
        <strain evidence="1 2">CENA114</strain>
    </source>
</reference>
<dbReference type="EMBL" id="CP030118">
    <property type="protein sequence ID" value="QDL07184.1"/>
    <property type="molecule type" value="Genomic_DNA"/>
</dbReference>
<accession>A0A856M9Z8</accession>
<keyword evidence="2" id="KW-1185">Reference proteome</keyword>
<name>A0A856M9Z8_9CYAN</name>
<sequence>MPDAVYEEFLTKTLINHKLTLGAQSNTVPLHMIFRSVKNEKYNRTNQIVDESIYNIFSTR</sequence>
<gene>
    <name evidence="1" type="ORF">DP114_04015</name>
</gene>